<protein>
    <submittedName>
        <fullName evidence="2">Class I SAM-dependent methyltransferase</fullName>
    </submittedName>
</protein>
<dbReference type="AlphaFoldDB" id="A0A3S9ABY0"/>
<dbReference type="InterPro" id="IPR041698">
    <property type="entry name" value="Methyltransf_25"/>
</dbReference>
<name>A0A3S9ABY0_9BACL</name>
<evidence type="ECO:0000259" key="1">
    <source>
        <dbReference type="Pfam" id="PF13649"/>
    </source>
</evidence>
<organism evidence="2 3">
    <name type="scientific">Paenibacillus albus</name>
    <dbReference type="NCBI Taxonomy" id="2495582"/>
    <lineage>
        <taxon>Bacteria</taxon>
        <taxon>Bacillati</taxon>
        <taxon>Bacillota</taxon>
        <taxon>Bacilli</taxon>
        <taxon>Bacillales</taxon>
        <taxon>Paenibacillaceae</taxon>
        <taxon>Paenibacillus</taxon>
    </lineage>
</organism>
<proteinExistence type="predicted"/>
<dbReference type="GO" id="GO:0032259">
    <property type="term" value="P:methylation"/>
    <property type="evidence" value="ECO:0007669"/>
    <property type="project" value="UniProtKB-KW"/>
</dbReference>
<dbReference type="InterPro" id="IPR029063">
    <property type="entry name" value="SAM-dependent_MTases_sf"/>
</dbReference>
<evidence type="ECO:0000313" key="2">
    <source>
        <dbReference type="EMBL" id="AZN43239.1"/>
    </source>
</evidence>
<dbReference type="EMBL" id="CP034437">
    <property type="protein sequence ID" value="AZN43239.1"/>
    <property type="molecule type" value="Genomic_DNA"/>
</dbReference>
<dbReference type="GO" id="GO:0008168">
    <property type="term" value="F:methyltransferase activity"/>
    <property type="evidence" value="ECO:0007669"/>
    <property type="project" value="UniProtKB-KW"/>
</dbReference>
<dbReference type="Pfam" id="PF13649">
    <property type="entry name" value="Methyltransf_25"/>
    <property type="match status" value="1"/>
</dbReference>
<keyword evidence="3" id="KW-1185">Reference proteome</keyword>
<evidence type="ECO:0000313" key="3">
    <source>
        <dbReference type="Proteomes" id="UP000272528"/>
    </source>
</evidence>
<dbReference type="RefSeq" id="WP_126019607.1">
    <property type="nucleotide sequence ID" value="NZ_CP034437.1"/>
</dbReference>
<accession>A0A3S9ABY0</accession>
<dbReference type="Proteomes" id="UP000272528">
    <property type="component" value="Chromosome"/>
</dbReference>
<dbReference type="OrthoDB" id="8385759at2"/>
<dbReference type="KEGG" id="palb:EJC50_28775"/>
<sequence>MNTSQQAIRDSWNEWADTWYLRYRTDEAIAKIISNPASAFHPVTYALIREVFPSLEGKRVCVPSSGDNHAVYAFHLLGAKVTSCDISEKQIERSAAIARRHGWDIEFIVDDTMQLGSVADGAYDLVYTSNGVHVWIHDLDAMYRNIHRILKPGGCSVMFDIHPFMRPFSGEVGKLAVVKPYDETGLLGDVPRFKWRVQDFVNAMATSGFSVARMEEMFAEDGSFWVDESDDNAKQPSPAELASYCDWKSNPLAALPQWLSMRVVK</sequence>
<gene>
    <name evidence="2" type="ORF">EJC50_28775</name>
</gene>
<dbReference type="CDD" id="cd02440">
    <property type="entry name" value="AdoMet_MTases"/>
    <property type="match status" value="1"/>
</dbReference>
<feature type="domain" description="Methyltransferase" evidence="1">
    <location>
        <begin position="75"/>
        <end position="154"/>
    </location>
</feature>
<keyword evidence="2" id="KW-0489">Methyltransferase</keyword>
<reference evidence="3" key="1">
    <citation type="submission" date="2018-12" db="EMBL/GenBank/DDBJ databases">
        <title>Genome sequence of Peanibacillus sp.</title>
        <authorList>
            <person name="Subramani G."/>
            <person name="Srinivasan S."/>
            <person name="Kim M.K."/>
        </authorList>
    </citation>
    <scope>NUCLEOTIDE SEQUENCE [LARGE SCALE GENOMIC DNA]</scope>
    <source>
        <strain evidence="3">18JY67-1</strain>
    </source>
</reference>
<keyword evidence="2" id="KW-0808">Transferase</keyword>
<dbReference type="Gene3D" id="3.40.50.150">
    <property type="entry name" value="Vaccinia Virus protein VP39"/>
    <property type="match status" value="1"/>
</dbReference>
<dbReference type="SUPFAM" id="SSF53335">
    <property type="entry name" value="S-adenosyl-L-methionine-dependent methyltransferases"/>
    <property type="match status" value="1"/>
</dbReference>